<proteinExistence type="predicted"/>
<dbReference type="AlphaFoldDB" id="A0A6I6GSN0"/>
<dbReference type="KEGG" id="fls:GLV81_08635"/>
<accession>A0A6I6GSN0</accession>
<protein>
    <submittedName>
        <fullName evidence="1">Uncharacterized protein</fullName>
    </submittedName>
</protein>
<dbReference type="Proteomes" id="UP000426027">
    <property type="component" value="Chromosome"/>
</dbReference>
<evidence type="ECO:0000313" key="2">
    <source>
        <dbReference type="Proteomes" id="UP000426027"/>
    </source>
</evidence>
<reference evidence="1 2" key="1">
    <citation type="submission" date="2019-11" db="EMBL/GenBank/DDBJ databases">
        <authorList>
            <person name="Im W.T."/>
        </authorList>
    </citation>
    <scope>NUCLEOTIDE SEQUENCE [LARGE SCALE GENOMIC DNA]</scope>
    <source>
        <strain evidence="1 2">SB-02</strain>
    </source>
</reference>
<gene>
    <name evidence="1" type="ORF">GLV81_08635</name>
</gene>
<name>A0A6I6GSN0_9BACT</name>
<dbReference type="EMBL" id="CP046566">
    <property type="protein sequence ID" value="QGW28149.1"/>
    <property type="molecule type" value="Genomic_DNA"/>
</dbReference>
<sequence length="432" mass="48700">MAATQYSKWLLTVIFTASFFAAKTQLYFDKEKIISPYSIQNEKAEKRKQRLIDQANSLNTLNIDSSDGELESAIWAVSQFLVRTPQSDSGVARLMQQFGRLSSGNQRALMELVYGLYPNTFVTEAKRIVQQTDHPKLFAQTASYLYRADAGLQSWLLQLLPKRFPNYSSNDLLTALQQHLQKNNTTALPALDSLFAHQQLHKFKVVYSFQRSHRNAPGLAVVQQADGRFAKDEQGQLKSFVQLARSASNLPYFITNGSTPQGLYAITGTGISKNVFIGPTPNLQMVMMHEVNPPTFTHYFPIVFNAPPEKLYRSYFPANWQQWSGLMEAYQAGKIGRSEIIAHGTTIDPEWFKGQPYYPISPTLGCLCGREIWDPKTGKISNSDQLNLVNTFIETPGTKGYLIVINLDDKPGPVTPEEIAPIIERFEKTIQQ</sequence>
<dbReference type="RefSeq" id="WP_157478508.1">
    <property type="nucleotide sequence ID" value="NZ_CP046566.1"/>
</dbReference>
<evidence type="ECO:0000313" key="1">
    <source>
        <dbReference type="EMBL" id="QGW28149.1"/>
    </source>
</evidence>
<organism evidence="1 2">
    <name type="scientific">Phnomibacter ginsenosidimutans</name>
    <dbReference type="NCBI Taxonomy" id="2676868"/>
    <lineage>
        <taxon>Bacteria</taxon>
        <taxon>Pseudomonadati</taxon>
        <taxon>Bacteroidota</taxon>
        <taxon>Chitinophagia</taxon>
        <taxon>Chitinophagales</taxon>
        <taxon>Chitinophagaceae</taxon>
        <taxon>Phnomibacter</taxon>
    </lineage>
</organism>
<keyword evidence="2" id="KW-1185">Reference proteome</keyword>